<evidence type="ECO:0000256" key="4">
    <source>
        <dbReference type="SAM" id="MobiDB-lite"/>
    </source>
</evidence>
<keyword evidence="3" id="KW-0539">Nucleus</keyword>
<dbReference type="SUPFAM" id="SSF57701">
    <property type="entry name" value="Zn2/Cys6 DNA-binding domain"/>
    <property type="match status" value="1"/>
</dbReference>
<accession>G4TKM9</accession>
<dbReference type="GO" id="GO:0008270">
    <property type="term" value="F:zinc ion binding"/>
    <property type="evidence" value="ECO:0007669"/>
    <property type="project" value="InterPro"/>
</dbReference>
<feature type="region of interest" description="Disordered" evidence="4">
    <location>
        <begin position="76"/>
        <end position="102"/>
    </location>
</feature>
<dbReference type="SMART" id="SM00906">
    <property type="entry name" value="Fungal_trans"/>
    <property type="match status" value="1"/>
</dbReference>
<dbReference type="Pfam" id="PF00172">
    <property type="entry name" value="Zn_clus"/>
    <property type="match status" value="1"/>
</dbReference>
<dbReference type="CDD" id="cd12148">
    <property type="entry name" value="fungal_TF_MHR"/>
    <property type="match status" value="1"/>
</dbReference>
<dbReference type="InParanoid" id="G4TKM9"/>
<dbReference type="PROSITE" id="PS50048">
    <property type="entry name" value="ZN2_CY6_FUNGAL_2"/>
    <property type="match status" value="1"/>
</dbReference>
<dbReference type="GO" id="GO:0005634">
    <property type="term" value="C:nucleus"/>
    <property type="evidence" value="ECO:0007669"/>
    <property type="project" value="UniProtKB-SubCell"/>
</dbReference>
<dbReference type="HOGENOM" id="CLU_434826_0_0_1"/>
<dbReference type="OrthoDB" id="424974at2759"/>
<dbReference type="eggNOG" id="ENOG502RYE1">
    <property type="taxonomic scope" value="Eukaryota"/>
</dbReference>
<organism evidence="6 7">
    <name type="scientific">Serendipita indica (strain DSM 11827)</name>
    <name type="common">Root endophyte fungus</name>
    <name type="synonym">Piriformospora indica</name>
    <dbReference type="NCBI Taxonomy" id="1109443"/>
    <lineage>
        <taxon>Eukaryota</taxon>
        <taxon>Fungi</taxon>
        <taxon>Dikarya</taxon>
        <taxon>Basidiomycota</taxon>
        <taxon>Agaricomycotina</taxon>
        <taxon>Agaricomycetes</taxon>
        <taxon>Sebacinales</taxon>
        <taxon>Serendipitaceae</taxon>
        <taxon>Serendipita</taxon>
    </lineage>
</organism>
<protein>
    <recommendedName>
        <fullName evidence="5">Zn(2)-C6 fungal-type domain-containing protein</fullName>
    </recommendedName>
</protein>
<dbReference type="PANTHER" id="PTHR31001:SF88">
    <property type="entry name" value="TRANSCRIPTION FACTOR PDR3"/>
    <property type="match status" value="1"/>
</dbReference>
<feature type="domain" description="Zn(2)-C6 fungal-type" evidence="5">
    <location>
        <begin position="8"/>
        <end position="33"/>
    </location>
</feature>
<dbReference type="AlphaFoldDB" id="G4TKM9"/>
<evidence type="ECO:0000256" key="2">
    <source>
        <dbReference type="ARBA" id="ARBA00022723"/>
    </source>
</evidence>
<dbReference type="Gene3D" id="4.10.240.10">
    <property type="entry name" value="Zn(2)-C6 fungal-type DNA-binding domain"/>
    <property type="match status" value="1"/>
</dbReference>
<dbReference type="Proteomes" id="UP000007148">
    <property type="component" value="Unassembled WGS sequence"/>
</dbReference>
<dbReference type="Pfam" id="PF04082">
    <property type="entry name" value="Fungal_trans"/>
    <property type="match status" value="1"/>
</dbReference>
<dbReference type="STRING" id="1109443.G4TKM9"/>
<dbReference type="GO" id="GO:0000981">
    <property type="term" value="F:DNA-binding transcription factor activity, RNA polymerase II-specific"/>
    <property type="evidence" value="ECO:0007669"/>
    <property type="project" value="InterPro"/>
</dbReference>
<dbReference type="InterPro" id="IPR001138">
    <property type="entry name" value="Zn2Cys6_DnaBD"/>
</dbReference>
<reference evidence="6 7" key="1">
    <citation type="journal article" date="2011" name="PLoS Pathog.">
        <title>Endophytic Life Strategies Decoded by Genome and Transcriptome Analyses of the Mutualistic Root Symbiont Piriformospora indica.</title>
        <authorList>
            <person name="Zuccaro A."/>
            <person name="Lahrmann U."/>
            <person name="Guldener U."/>
            <person name="Langen G."/>
            <person name="Pfiffi S."/>
            <person name="Biedenkopf D."/>
            <person name="Wong P."/>
            <person name="Samans B."/>
            <person name="Grimm C."/>
            <person name="Basiewicz M."/>
            <person name="Murat C."/>
            <person name="Martin F."/>
            <person name="Kogel K.H."/>
        </authorList>
    </citation>
    <scope>NUCLEOTIDE SEQUENCE [LARGE SCALE GENOMIC DNA]</scope>
    <source>
        <strain evidence="6 7">DSM 11827</strain>
    </source>
</reference>
<dbReference type="EMBL" id="CAFZ01000138">
    <property type="protein sequence ID" value="CCA71875.1"/>
    <property type="molecule type" value="Genomic_DNA"/>
</dbReference>
<evidence type="ECO:0000259" key="5">
    <source>
        <dbReference type="PROSITE" id="PS50048"/>
    </source>
</evidence>
<evidence type="ECO:0000313" key="7">
    <source>
        <dbReference type="Proteomes" id="UP000007148"/>
    </source>
</evidence>
<evidence type="ECO:0000256" key="3">
    <source>
        <dbReference type="ARBA" id="ARBA00023242"/>
    </source>
</evidence>
<proteinExistence type="predicted"/>
<comment type="caution">
    <text evidence="6">The sequence shown here is derived from an EMBL/GenBank/DDBJ whole genome shotgun (WGS) entry which is preliminary data.</text>
</comment>
<sequence length="629" mass="70721">MDLAPRGACMECRRLKTKCDRAVPCAPCKKQELLRLEVHPLTFAIQANPTAEIESLTKHIQTMALRIRQLEGSLQAAQASQSSQSSGSSPTTGGHDSSGTCSSELLSLTLSNLPADDQTKMVERINLLRMLPTEDFAVMLIDKYFNDYGWLIRPISRDRVTNVLLGRAYTVPCAATDAQLSALFSIFSMATAGERQNPTPWLTSAQLYEASMTALQLNEVLTEVDIETIEAMLLQCCYLYFSSDLGDIQKSWNYCGVVVRMAFGMDLHRDPTTLGLGDEECQRRRRVFYELITLDAWESMVSNRPPATQPSLFSTIEPLETIIPIESNPDFFRWKYSFIRNVVYPLINEVLCCPQTPSYSAILQIDKLIHEHTFPESLQCIDFRTAPLHVLLPSQQLLLMKEVVLMKLHKQFFLGALKERPDNPFQQPSGYSVSTELDCSRRLLKRLRMIVVDCERSLPPINVLWEAALACLGVLSTYIRQDTHSSIARELYIEFEMGCKLVADRSGDTRRLSQITGQVYELRHKVHQAVPHLMNELRQALAAQTEPSPRNVPEHLFASNSGIVALEYPLGPPAHAAPQPLGYMNMFQTLVPASDLEAQIAGLTEADFDFDVYEDMDRELLDQLGATGY</sequence>
<evidence type="ECO:0000256" key="1">
    <source>
        <dbReference type="ARBA" id="ARBA00004123"/>
    </source>
</evidence>
<dbReference type="InterPro" id="IPR050613">
    <property type="entry name" value="Sec_Metabolite_Reg"/>
</dbReference>
<comment type="subcellular location">
    <subcellularLocation>
        <location evidence="1">Nucleus</location>
    </subcellularLocation>
</comment>
<dbReference type="GO" id="GO:0006351">
    <property type="term" value="P:DNA-templated transcription"/>
    <property type="evidence" value="ECO:0007669"/>
    <property type="project" value="InterPro"/>
</dbReference>
<evidence type="ECO:0000313" key="6">
    <source>
        <dbReference type="EMBL" id="CCA71875.1"/>
    </source>
</evidence>
<keyword evidence="7" id="KW-1185">Reference proteome</keyword>
<dbReference type="InterPro" id="IPR007219">
    <property type="entry name" value="XnlR_reg_dom"/>
</dbReference>
<dbReference type="GO" id="GO:0003677">
    <property type="term" value="F:DNA binding"/>
    <property type="evidence" value="ECO:0007669"/>
    <property type="project" value="InterPro"/>
</dbReference>
<dbReference type="CDD" id="cd00067">
    <property type="entry name" value="GAL4"/>
    <property type="match status" value="1"/>
</dbReference>
<dbReference type="InterPro" id="IPR036864">
    <property type="entry name" value="Zn2-C6_fun-type_DNA-bd_sf"/>
</dbReference>
<dbReference type="PANTHER" id="PTHR31001">
    <property type="entry name" value="UNCHARACTERIZED TRANSCRIPTIONAL REGULATORY PROTEIN"/>
    <property type="match status" value="1"/>
</dbReference>
<keyword evidence="2" id="KW-0479">Metal-binding</keyword>
<gene>
    <name evidence="6" type="ORF">PIIN_05810</name>
</gene>
<name>G4TKM9_SERID</name>